<keyword evidence="9" id="KW-0418">Kinase</keyword>
<dbReference type="InterPro" id="IPR000014">
    <property type="entry name" value="PAS"/>
</dbReference>
<dbReference type="SUPFAM" id="SSF52172">
    <property type="entry name" value="CheY-like"/>
    <property type="match status" value="1"/>
</dbReference>
<feature type="domain" description="Histidine kinase" evidence="5">
    <location>
        <begin position="162"/>
        <end position="391"/>
    </location>
</feature>
<dbReference type="SMART" id="SM00091">
    <property type="entry name" value="PAS"/>
    <property type="match status" value="1"/>
</dbReference>
<dbReference type="AlphaFoldDB" id="A0A9X0JJG7"/>
<dbReference type="PANTHER" id="PTHR43065">
    <property type="entry name" value="SENSOR HISTIDINE KINASE"/>
    <property type="match status" value="1"/>
</dbReference>
<evidence type="ECO:0000259" key="5">
    <source>
        <dbReference type="PROSITE" id="PS50109"/>
    </source>
</evidence>
<dbReference type="SMART" id="SM00448">
    <property type="entry name" value="REC"/>
    <property type="match status" value="1"/>
</dbReference>
<dbReference type="CDD" id="cd00130">
    <property type="entry name" value="PAS"/>
    <property type="match status" value="1"/>
</dbReference>
<evidence type="ECO:0000256" key="4">
    <source>
        <dbReference type="PROSITE-ProRule" id="PRU00169"/>
    </source>
</evidence>
<evidence type="ECO:0000313" key="10">
    <source>
        <dbReference type="Proteomes" id="UP000029719"/>
    </source>
</evidence>
<dbReference type="Pfam" id="PF13426">
    <property type="entry name" value="PAS_9"/>
    <property type="match status" value="1"/>
</dbReference>
<dbReference type="SUPFAM" id="SSF55874">
    <property type="entry name" value="ATPase domain of HSP90 chaperone/DNA topoisomerase II/histidine kinase"/>
    <property type="match status" value="1"/>
</dbReference>
<evidence type="ECO:0000256" key="1">
    <source>
        <dbReference type="ARBA" id="ARBA00000085"/>
    </source>
</evidence>
<dbReference type="SMART" id="SM00387">
    <property type="entry name" value="HATPase_c"/>
    <property type="match status" value="1"/>
</dbReference>
<dbReference type="InterPro" id="IPR003594">
    <property type="entry name" value="HATPase_dom"/>
</dbReference>
<gene>
    <name evidence="9" type="ORF">LT42_02240</name>
</gene>
<evidence type="ECO:0000256" key="3">
    <source>
        <dbReference type="ARBA" id="ARBA00022553"/>
    </source>
</evidence>
<dbReference type="Gene3D" id="3.30.565.10">
    <property type="entry name" value="Histidine kinase-like ATPase, C-terminal domain"/>
    <property type="match status" value="1"/>
</dbReference>
<feature type="domain" description="PAS" evidence="7">
    <location>
        <begin position="45"/>
        <end position="70"/>
    </location>
</feature>
<dbReference type="PRINTS" id="PR00344">
    <property type="entry name" value="BCTRLSENSOR"/>
</dbReference>
<protein>
    <recommendedName>
        <fullName evidence="2">histidine kinase</fullName>
        <ecNumber evidence="2">2.7.13.3</ecNumber>
    </recommendedName>
</protein>
<dbReference type="Pfam" id="PF00072">
    <property type="entry name" value="Response_reg"/>
    <property type="match status" value="1"/>
</dbReference>
<name>A0A9X0JJG7_9PSED</name>
<dbReference type="Gene3D" id="1.10.287.130">
    <property type="match status" value="1"/>
</dbReference>
<dbReference type="SUPFAM" id="SSF55785">
    <property type="entry name" value="PYP-like sensor domain (PAS domain)"/>
    <property type="match status" value="1"/>
</dbReference>
<dbReference type="CDD" id="cd00082">
    <property type="entry name" value="HisKA"/>
    <property type="match status" value="1"/>
</dbReference>
<dbReference type="PROSITE" id="PS50112">
    <property type="entry name" value="PAS"/>
    <property type="match status" value="1"/>
</dbReference>
<dbReference type="InterPro" id="IPR036890">
    <property type="entry name" value="HATPase_C_sf"/>
</dbReference>
<feature type="domain" description="PAC" evidence="8">
    <location>
        <begin position="95"/>
        <end position="149"/>
    </location>
</feature>
<dbReference type="SUPFAM" id="SSF47384">
    <property type="entry name" value="Homodimeric domain of signal transducing histidine kinase"/>
    <property type="match status" value="1"/>
</dbReference>
<evidence type="ECO:0000256" key="2">
    <source>
        <dbReference type="ARBA" id="ARBA00012438"/>
    </source>
</evidence>
<comment type="catalytic activity">
    <reaction evidence="1">
        <text>ATP + protein L-histidine = ADP + protein N-phospho-L-histidine.</text>
        <dbReference type="EC" id="2.7.13.3"/>
    </reaction>
</comment>
<dbReference type="SMART" id="SM00388">
    <property type="entry name" value="HisKA"/>
    <property type="match status" value="1"/>
</dbReference>
<dbReference type="NCBIfam" id="TIGR00229">
    <property type="entry name" value="sensory_box"/>
    <property type="match status" value="1"/>
</dbReference>
<dbReference type="GO" id="GO:0000155">
    <property type="term" value="F:phosphorelay sensor kinase activity"/>
    <property type="evidence" value="ECO:0007669"/>
    <property type="project" value="InterPro"/>
</dbReference>
<dbReference type="InterPro" id="IPR000700">
    <property type="entry name" value="PAS-assoc_C"/>
</dbReference>
<accession>A0A9X0JJG7</accession>
<keyword evidence="9" id="KW-0808">Transferase</keyword>
<evidence type="ECO:0000259" key="8">
    <source>
        <dbReference type="PROSITE" id="PS50113"/>
    </source>
</evidence>
<dbReference type="SMART" id="SM00086">
    <property type="entry name" value="PAC"/>
    <property type="match status" value="1"/>
</dbReference>
<dbReference type="InterPro" id="IPR003661">
    <property type="entry name" value="HisK_dim/P_dom"/>
</dbReference>
<evidence type="ECO:0000313" key="9">
    <source>
        <dbReference type="EMBL" id="KGF64817.1"/>
    </source>
</evidence>
<dbReference type="InterPro" id="IPR036097">
    <property type="entry name" value="HisK_dim/P_sf"/>
</dbReference>
<dbReference type="NCBIfam" id="NF010076">
    <property type="entry name" value="PRK13557.1"/>
    <property type="match status" value="1"/>
</dbReference>
<dbReference type="PROSITE" id="PS50113">
    <property type="entry name" value="PAC"/>
    <property type="match status" value="1"/>
</dbReference>
<reference evidence="9 10" key="1">
    <citation type="submission" date="2014-09" db="EMBL/GenBank/DDBJ databases">
        <title>Genome sequence of Pseudomonas lutea strain DSM 17257T.</title>
        <authorList>
            <person name="Kwak Y."/>
            <person name="Shin J.-H."/>
        </authorList>
    </citation>
    <scope>NUCLEOTIDE SEQUENCE [LARGE SCALE GENOMIC DNA]</scope>
    <source>
        <strain evidence="9 10">DSM 17257</strain>
    </source>
</reference>
<dbReference type="EMBL" id="JRMB01000001">
    <property type="protein sequence ID" value="KGF64817.1"/>
    <property type="molecule type" value="Genomic_DNA"/>
</dbReference>
<dbReference type="InterPro" id="IPR001789">
    <property type="entry name" value="Sig_transdc_resp-reg_receiver"/>
</dbReference>
<feature type="modified residue" description="4-aspartylphosphate" evidence="4">
    <location>
        <position position="461"/>
    </location>
</feature>
<dbReference type="Pfam" id="PF02518">
    <property type="entry name" value="HATPase_c"/>
    <property type="match status" value="1"/>
</dbReference>
<dbReference type="EC" id="2.7.13.3" evidence="2"/>
<keyword evidence="3 4" id="KW-0597">Phosphoprotein</keyword>
<dbReference type="Gene3D" id="3.30.450.20">
    <property type="entry name" value="PAS domain"/>
    <property type="match status" value="1"/>
</dbReference>
<dbReference type="PROSITE" id="PS50109">
    <property type="entry name" value="HIS_KIN"/>
    <property type="match status" value="1"/>
</dbReference>
<dbReference type="InterPro" id="IPR005467">
    <property type="entry name" value="His_kinase_dom"/>
</dbReference>
<dbReference type="InterPro" id="IPR011006">
    <property type="entry name" value="CheY-like_superfamily"/>
</dbReference>
<dbReference type="PANTHER" id="PTHR43065:SF42">
    <property type="entry name" value="TWO-COMPONENT SENSOR PPRA"/>
    <property type="match status" value="1"/>
</dbReference>
<dbReference type="Gene3D" id="3.40.50.2300">
    <property type="match status" value="1"/>
</dbReference>
<comment type="caution">
    <text evidence="9">The sequence shown here is derived from an EMBL/GenBank/DDBJ whole genome shotgun (WGS) entry which is preliminary data.</text>
</comment>
<dbReference type="InterPro" id="IPR035965">
    <property type="entry name" value="PAS-like_dom_sf"/>
</dbReference>
<dbReference type="InterPro" id="IPR004358">
    <property type="entry name" value="Sig_transdc_His_kin-like_C"/>
</dbReference>
<feature type="domain" description="Response regulatory" evidence="6">
    <location>
        <begin position="411"/>
        <end position="527"/>
    </location>
</feature>
<dbReference type="PROSITE" id="PS50110">
    <property type="entry name" value="RESPONSE_REGULATORY"/>
    <property type="match status" value="1"/>
</dbReference>
<dbReference type="InterPro" id="IPR001610">
    <property type="entry name" value="PAC"/>
</dbReference>
<evidence type="ECO:0000259" key="6">
    <source>
        <dbReference type="PROSITE" id="PS50110"/>
    </source>
</evidence>
<evidence type="ECO:0000259" key="7">
    <source>
        <dbReference type="PROSITE" id="PS50112"/>
    </source>
</evidence>
<organism evidence="9 10">
    <name type="scientific">Pseudomonas lutea</name>
    <dbReference type="NCBI Taxonomy" id="243924"/>
    <lineage>
        <taxon>Bacteria</taxon>
        <taxon>Pseudomonadati</taxon>
        <taxon>Pseudomonadota</taxon>
        <taxon>Gammaproteobacteria</taxon>
        <taxon>Pseudomonadales</taxon>
        <taxon>Pseudomonadaceae</taxon>
        <taxon>Pseudomonas</taxon>
    </lineage>
</organism>
<dbReference type="Proteomes" id="UP000029719">
    <property type="component" value="Unassembled WGS sequence"/>
</dbReference>
<sequence>MTHKDLHPVDNPTYADLSGSGRHIFFAAVATTRMPMSVTDPNQPDNPIIFANGAFLELTGYSTDELYGRNCRLMQGADTDPQAIALIRDAVNAKSEISIELLNYRKDGSSFWNALFVSPVYNEAGELIYYFASQLDVSRRRDAEEALHQSQKMEALGQLTGGIAHDFNNLLQVMGGYIDLADRAVAKPELDTGRVQRNLAMTRHAIDRATTLTQQLLAFSRKQKLEGRVINLNNLMDFAHSTVERVMGDGVILESRLHDGLWNSRVDPAQAELALLNIIINARDALAGRSNATITFETRNVDIAEADASHYDGMPAGRYVCLAITDNGCGMPEDVRTRVMEPFFTTKEEGKGTGLGLSMVYGFARQSGGTVRIHSEAGAGTTLRLYFPADAAGLCLAEEQTKARVLSGNESILIVEDRTDVAELARMVLEEQGYQTETAGNGADALALLASGRAFDLLFSDVVMPGGMNGMALARAVRKSYPTMKILLTTGYAEAFVSPADRVGDEFPVLAKPCSPDVLAARIRQALEAPDESG</sequence>
<proteinExistence type="predicted"/>